<comment type="caution">
    <text evidence="3">The sequence shown here is derived from an EMBL/GenBank/DDBJ whole genome shotgun (WGS) entry which is preliminary data.</text>
</comment>
<dbReference type="EMBL" id="BRXW01000819">
    <property type="protein sequence ID" value="GMH77516.1"/>
    <property type="molecule type" value="Genomic_DNA"/>
</dbReference>
<feature type="transmembrane region" description="Helical" evidence="2">
    <location>
        <begin position="231"/>
        <end position="257"/>
    </location>
</feature>
<organism evidence="3 4">
    <name type="scientific">Triparma laevis f. longispina</name>
    <dbReference type="NCBI Taxonomy" id="1714387"/>
    <lineage>
        <taxon>Eukaryota</taxon>
        <taxon>Sar</taxon>
        <taxon>Stramenopiles</taxon>
        <taxon>Ochrophyta</taxon>
        <taxon>Bolidophyceae</taxon>
        <taxon>Parmales</taxon>
        <taxon>Triparmaceae</taxon>
        <taxon>Triparma</taxon>
    </lineage>
</organism>
<evidence type="ECO:0000256" key="1">
    <source>
        <dbReference type="SAM" id="MobiDB-lite"/>
    </source>
</evidence>
<feature type="transmembrane region" description="Helical" evidence="2">
    <location>
        <begin position="191"/>
        <end position="211"/>
    </location>
</feature>
<dbReference type="AlphaFoldDB" id="A0A9W7ATR2"/>
<dbReference type="Proteomes" id="UP001165122">
    <property type="component" value="Unassembled WGS sequence"/>
</dbReference>
<feature type="transmembrane region" description="Helical" evidence="2">
    <location>
        <begin position="38"/>
        <end position="58"/>
    </location>
</feature>
<feature type="compositionally biased region" description="Basic and acidic residues" evidence="1">
    <location>
        <begin position="353"/>
        <end position="366"/>
    </location>
</feature>
<proteinExistence type="predicted"/>
<evidence type="ECO:0000256" key="2">
    <source>
        <dbReference type="SAM" id="Phobius"/>
    </source>
</evidence>
<evidence type="ECO:0000313" key="4">
    <source>
        <dbReference type="Proteomes" id="UP001165122"/>
    </source>
</evidence>
<reference evidence="4" key="1">
    <citation type="journal article" date="2023" name="Commun. Biol.">
        <title>Genome analysis of Parmales, the sister group of diatoms, reveals the evolutionary specialization of diatoms from phago-mixotrophs to photoautotrophs.</title>
        <authorList>
            <person name="Ban H."/>
            <person name="Sato S."/>
            <person name="Yoshikawa S."/>
            <person name="Yamada K."/>
            <person name="Nakamura Y."/>
            <person name="Ichinomiya M."/>
            <person name="Sato N."/>
            <person name="Blanc-Mathieu R."/>
            <person name="Endo H."/>
            <person name="Kuwata A."/>
            <person name="Ogata H."/>
        </authorList>
    </citation>
    <scope>NUCLEOTIDE SEQUENCE [LARGE SCALE GENOMIC DNA]</scope>
    <source>
        <strain evidence="4">NIES 3700</strain>
    </source>
</reference>
<feature type="region of interest" description="Disordered" evidence="1">
    <location>
        <begin position="353"/>
        <end position="386"/>
    </location>
</feature>
<feature type="transmembrane region" description="Helical" evidence="2">
    <location>
        <begin position="121"/>
        <end position="142"/>
    </location>
</feature>
<protein>
    <submittedName>
        <fullName evidence="3">Uncharacterized protein</fullName>
    </submittedName>
</protein>
<accession>A0A9W7ATR2</accession>
<keyword evidence="4" id="KW-1185">Reference proteome</keyword>
<feature type="transmembrane region" description="Helical" evidence="2">
    <location>
        <begin position="78"/>
        <end position="101"/>
    </location>
</feature>
<keyword evidence="2" id="KW-1133">Transmembrane helix</keyword>
<evidence type="ECO:0000313" key="3">
    <source>
        <dbReference type="EMBL" id="GMH77516.1"/>
    </source>
</evidence>
<gene>
    <name evidence="3" type="ORF">TrLO_g11788</name>
</gene>
<feature type="transmembrane region" description="Helical" evidence="2">
    <location>
        <begin position="154"/>
        <end position="179"/>
    </location>
</feature>
<keyword evidence="2" id="KW-0472">Membrane</keyword>
<sequence>MPSLEEFLMGKALVILGKSIPSIVLQMTVMAVNKEFSYAALISILASAAAVGFTSASISYDADVSPQKQRKQPFATGYLASLTATAKFQAFVCMMIISAIGTFMRSVSLVFLSFGGVEGSGVTRILLLLGAEIGALMIFKVLSRDFTYWIPTRTGLGSVLVSLVFRAVTKFVCDFSMIFAFLSPTELGGPYFFFNIFASWAVGFSTVYFYFENNTEEDLVAEKKYIEIGFFCVFAIWLAAFTIFLSLIDRGALWILVVKNNTQIKNMRSRFYYFQDHDDDELCFDATLMNNKWVWNGDKKLAEDVWTWLANAVEKWRGEGKPPEWLTLEMFSMAEMAMGNGVKVVSREAWGELKKGGEENSEKNELGRGGGSPFGGPDESSSEGER</sequence>
<name>A0A9W7ATR2_9STRA</name>
<keyword evidence="2" id="KW-0812">Transmembrane</keyword>